<dbReference type="Gene3D" id="3.30.230.100">
    <property type="match status" value="1"/>
</dbReference>
<evidence type="ECO:0000313" key="2">
    <source>
        <dbReference type="Proteomes" id="UP001302126"/>
    </source>
</evidence>
<dbReference type="GO" id="GO:0043248">
    <property type="term" value="P:proteasome assembly"/>
    <property type="evidence" value="ECO:0007669"/>
    <property type="project" value="InterPro"/>
</dbReference>
<keyword evidence="2" id="KW-1185">Reference proteome</keyword>
<dbReference type="InterPro" id="IPR032157">
    <property type="entry name" value="PAC4"/>
</dbReference>
<comment type="caution">
    <text evidence="1">The sequence shown here is derived from an EMBL/GenBank/DDBJ whole genome shotgun (WGS) entry which is preliminary data.</text>
</comment>
<name>A0AAN6X2M9_9PEZI</name>
<sequence length="162" mass="17144">MAPVSEIEPFSRQLSIPLPHSLDNRIYLSLTVKSKAVLLFITTAPPDESSTATPLGSFVYALPDRFNTTNPLSTPLCTVEATLEFTTRLAKLLVRKTQLPVYVGNSVSFASCGMGGGVEEEMDALKGTVGVVTAELEKHRTGATTDGNGVLSDGVEGLNISS</sequence>
<dbReference type="EMBL" id="MU864352">
    <property type="protein sequence ID" value="KAK4192889.1"/>
    <property type="molecule type" value="Genomic_DNA"/>
</dbReference>
<accession>A0AAN6X2M9</accession>
<organism evidence="1 2">
    <name type="scientific">Podospora australis</name>
    <dbReference type="NCBI Taxonomy" id="1536484"/>
    <lineage>
        <taxon>Eukaryota</taxon>
        <taxon>Fungi</taxon>
        <taxon>Dikarya</taxon>
        <taxon>Ascomycota</taxon>
        <taxon>Pezizomycotina</taxon>
        <taxon>Sordariomycetes</taxon>
        <taxon>Sordariomycetidae</taxon>
        <taxon>Sordariales</taxon>
        <taxon>Podosporaceae</taxon>
        <taxon>Podospora</taxon>
    </lineage>
</organism>
<dbReference type="Pfam" id="PF16093">
    <property type="entry name" value="PAC4"/>
    <property type="match status" value="1"/>
</dbReference>
<evidence type="ECO:0000313" key="1">
    <source>
        <dbReference type="EMBL" id="KAK4192889.1"/>
    </source>
</evidence>
<reference evidence="1" key="2">
    <citation type="submission" date="2023-05" db="EMBL/GenBank/DDBJ databases">
        <authorList>
            <consortium name="Lawrence Berkeley National Laboratory"/>
            <person name="Steindorff A."/>
            <person name="Hensen N."/>
            <person name="Bonometti L."/>
            <person name="Westerberg I."/>
            <person name="Brannstrom I.O."/>
            <person name="Guillou S."/>
            <person name="Cros-Aarteil S."/>
            <person name="Calhoun S."/>
            <person name="Haridas S."/>
            <person name="Kuo A."/>
            <person name="Mondo S."/>
            <person name="Pangilinan J."/>
            <person name="Riley R."/>
            <person name="Labutti K."/>
            <person name="Andreopoulos B."/>
            <person name="Lipzen A."/>
            <person name="Chen C."/>
            <person name="Yanf M."/>
            <person name="Daum C."/>
            <person name="Ng V."/>
            <person name="Clum A."/>
            <person name="Ohm R."/>
            <person name="Martin F."/>
            <person name="Silar P."/>
            <person name="Natvig D."/>
            <person name="Lalanne C."/>
            <person name="Gautier V."/>
            <person name="Ament-Velasquez S.L."/>
            <person name="Kruys A."/>
            <person name="Hutchinson M.I."/>
            <person name="Powell A.J."/>
            <person name="Barry K."/>
            <person name="Miller A.N."/>
            <person name="Grigoriev I.V."/>
            <person name="Debuchy R."/>
            <person name="Gladieux P."/>
            <person name="Thoren M.H."/>
            <person name="Johannesson H."/>
        </authorList>
    </citation>
    <scope>NUCLEOTIDE SEQUENCE</scope>
    <source>
        <strain evidence="1">PSN309</strain>
    </source>
</reference>
<gene>
    <name evidence="1" type="ORF">QBC35DRAFT_482043</name>
</gene>
<proteinExistence type="predicted"/>
<dbReference type="Proteomes" id="UP001302126">
    <property type="component" value="Unassembled WGS sequence"/>
</dbReference>
<dbReference type="AlphaFoldDB" id="A0AAN6X2M9"/>
<reference evidence="1" key="1">
    <citation type="journal article" date="2023" name="Mol. Phylogenet. Evol.">
        <title>Genome-scale phylogeny and comparative genomics of the fungal order Sordariales.</title>
        <authorList>
            <person name="Hensen N."/>
            <person name="Bonometti L."/>
            <person name="Westerberg I."/>
            <person name="Brannstrom I.O."/>
            <person name="Guillou S."/>
            <person name="Cros-Aarteil S."/>
            <person name="Calhoun S."/>
            <person name="Haridas S."/>
            <person name="Kuo A."/>
            <person name="Mondo S."/>
            <person name="Pangilinan J."/>
            <person name="Riley R."/>
            <person name="LaButti K."/>
            <person name="Andreopoulos B."/>
            <person name="Lipzen A."/>
            <person name="Chen C."/>
            <person name="Yan M."/>
            <person name="Daum C."/>
            <person name="Ng V."/>
            <person name="Clum A."/>
            <person name="Steindorff A."/>
            <person name="Ohm R.A."/>
            <person name="Martin F."/>
            <person name="Silar P."/>
            <person name="Natvig D.O."/>
            <person name="Lalanne C."/>
            <person name="Gautier V."/>
            <person name="Ament-Velasquez S.L."/>
            <person name="Kruys A."/>
            <person name="Hutchinson M.I."/>
            <person name="Powell A.J."/>
            <person name="Barry K."/>
            <person name="Miller A.N."/>
            <person name="Grigoriev I.V."/>
            <person name="Debuchy R."/>
            <person name="Gladieux P."/>
            <person name="Hiltunen Thoren M."/>
            <person name="Johannesson H."/>
        </authorList>
    </citation>
    <scope>NUCLEOTIDE SEQUENCE</scope>
    <source>
        <strain evidence="1">PSN309</strain>
    </source>
</reference>
<protein>
    <submittedName>
        <fullName evidence="1">Uncharacterized protein</fullName>
    </submittedName>
</protein>